<evidence type="ECO:0000313" key="2">
    <source>
        <dbReference type="Proteomes" id="UP000266841"/>
    </source>
</evidence>
<dbReference type="AlphaFoldDB" id="K0T6W0"/>
<organism evidence="1 2">
    <name type="scientific">Thalassiosira oceanica</name>
    <name type="common">Marine diatom</name>
    <dbReference type="NCBI Taxonomy" id="159749"/>
    <lineage>
        <taxon>Eukaryota</taxon>
        <taxon>Sar</taxon>
        <taxon>Stramenopiles</taxon>
        <taxon>Ochrophyta</taxon>
        <taxon>Bacillariophyta</taxon>
        <taxon>Coscinodiscophyceae</taxon>
        <taxon>Thalassiosirophycidae</taxon>
        <taxon>Thalassiosirales</taxon>
        <taxon>Thalassiosiraceae</taxon>
        <taxon>Thalassiosira</taxon>
    </lineage>
</organism>
<sequence>SRELRNRCLPQIESNGSCLKMELSTKIFDAEERPEEHYSLVAVMNPHGVRGATFDGNTFQRSTANEGMPIASHCLDHGVNHPPVEQNL</sequence>
<proteinExistence type="predicted"/>
<dbReference type="EMBL" id="AGNL01010513">
    <property type="protein sequence ID" value="EJK69056.1"/>
    <property type="molecule type" value="Genomic_DNA"/>
</dbReference>
<gene>
    <name evidence="1" type="ORF">THAOC_09725</name>
</gene>
<dbReference type="Proteomes" id="UP000266841">
    <property type="component" value="Unassembled WGS sequence"/>
</dbReference>
<evidence type="ECO:0000313" key="1">
    <source>
        <dbReference type="EMBL" id="EJK69056.1"/>
    </source>
</evidence>
<keyword evidence="2" id="KW-1185">Reference proteome</keyword>
<accession>K0T6W0</accession>
<feature type="non-terminal residue" evidence="1">
    <location>
        <position position="1"/>
    </location>
</feature>
<reference evidence="1 2" key="1">
    <citation type="journal article" date="2012" name="Genome Biol.">
        <title>Genome and low-iron response of an oceanic diatom adapted to chronic iron limitation.</title>
        <authorList>
            <person name="Lommer M."/>
            <person name="Specht M."/>
            <person name="Roy A.S."/>
            <person name="Kraemer L."/>
            <person name="Andreson R."/>
            <person name="Gutowska M.A."/>
            <person name="Wolf J."/>
            <person name="Bergner S.V."/>
            <person name="Schilhabel M.B."/>
            <person name="Klostermeier U.C."/>
            <person name="Beiko R.G."/>
            <person name="Rosenstiel P."/>
            <person name="Hippler M."/>
            <person name="Laroche J."/>
        </authorList>
    </citation>
    <scope>NUCLEOTIDE SEQUENCE [LARGE SCALE GENOMIC DNA]</scope>
    <source>
        <strain evidence="1 2">CCMP1005</strain>
    </source>
</reference>
<name>K0T6W0_THAOC</name>
<protein>
    <submittedName>
        <fullName evidence="1">Uncharacterized protein</fullName>
    </submittedName>
</protein>
<comment type="caution">
    <text evidence="1">The sequence shown here is derived from an EMBL/GenBank/DDBJ whole genome shotgun (WGS) entry which is preliminary data.</text>
</comment>